<evidence type="ECO:0000313" key="3">
    <source>
        <dbReference type="EMBL" id="MPR33025.1"/>
    </source>
</evidence>
<evidence type="ECO:0000259" key="2">
    <source>
        <dbReference type="Pfam" id="PF02698"/>
    </source>
</evidence>
<dbReference type="EMBL" id="WHLY01000002">
    <property type="protein sequence ID" value="MPR33025.1"/>
    <property type="molecule type" value="Genomic_DNA"/>
</dbReference>
<dbReference type="RefSeq" id="WP_152757956.1">
    <property type="nucleotide sequence ID" value="NZ_WHLY01000002.1"/>
</dbReference>
<evidence type="ECO:0000256" key="1">
    <source>
        <dbReference type="SAM" id="SignalP"/>
    </source>
</evidence>
<comment type="caution">
    <text evidence="3">The sequence shown here is derived from an EMBL/GenBank/DDBJ whole genome shotgun (WGS) entry which is preliminary data.</text>
</comment>
<dbReference type="CDD" id="cd06259">
    <property type="entry name" value="YdcF-like"/>
    <property type="match status" value="1"/>
</dbReference>
<dbReference type="Pfam" id="PF02698">
    <property type="entry name" value="DUF218"/>
    <property type="match status" value="1"/>
</dbReference>
<sequence>MSQFLKATPICLLFLALSLGLSAQKPGPLATYEPIYGPSVVQLKNFYALSLLESPDASRILLADPALRSLYQQKNDHLSRAVKECGSDVGCYTGTMKFTEDEIKLVSGRLSQLYKADNGLGKLVKDHLIPSGTYILYDSLPLGELLVKAWELEARGLNHVLEVYAEGMKPNYPAIDSIAFNTKSRSFGTLAYDVAELTRQEGNTSLFFSPSLQYALRWLEVNGRDEAADYEPMRFTENKAAFLHARALDSLAAWDKFKYSVILVPGSGPSDPSVALSPVGMLRCRLGALRYFDGLAPFLVVSGGRVHPFKTKYSEAFEMKRYLMEVLHVPEEAIVLEPHARHTTTNLRNTVRLLFHYGMPIGKPCLITTTRSQSLSIGSHAFVERCRRELGYLPYRLGERLSDTDLEFFPSLNSLQIDHDEPLDP</sequence>
<name>A0A7C9F2R6_9BACT</name>
<evidence type="ECO:0000313" key="4">
    <source>
        <dbReference type="Proteomes" id="UP000479293"/>
    </source>
</evidence>
<dbReference type="InterPro" id="IPR014729">
    <property type="entry name" value="Rossmann-like_a/b/a_fold"/>
</dbReference>
<proteinExistence type="predicted"/>
<reference evidence="3 4" key="1">
    <citation type="submission" date="2019-10" db="EMBL/GenBank/DDBJ databases">
        <title>Draft Genome Sequence of Cytophagaceae sp. SJW1-29.</title>
        <authorList>
            <person name="Choi A."/>
        </authorList>
    </citation>
    <scope>NUCLEOTIDE SEQUENCE [LARGE SCALE GENOMIC DNA]</scope>
    <source>
        <strain evidence="3 4">SJW1-29</strain>
    </source>
</reference>
<keyword evidence="1" id="KW-0732">Signal</keyword>
<dbReference type="AlphaFoldDB" id="A0A7C9F2R6"/>
<dbReference type="Gene3D" id="3.40.50.620">
    <property type="entry name" value="HUPs"/>
    <property type="match status" value="1"/>
</dbReference>
<organism evidence="3 4">
    <name type="scientific">Salmonirosea aquatica</name>
    <dbReference type="NCBI Taxonomy" id="2654236"/>
    <lineage>
        <taxon>Bacteria</taxon>
        <taxon>Pseudomonadati</taxon>
        <taxon>Bacteroidota</taxon>
        <taxon>Cytophagia</taxon>
        <taxon>Cytophagales</taxon>
        <taxon>Spirosomataceae</taxon>
        <taxon>Salmonirosea</taxon>
    </lineage>
</organism>
<dbReference type="Proteomes" id="UP000479293">
    <property type="component" value="Unassembled WGS sequence"/>
</dbReference>
<feature type="domain" description="DUF218" evidence="2">
    <location>
        <begin position="261"/>
        <end position="370"/>
    </location>
</feature>
<feature type="signal peptide" evidence="1">
    <location>
        <begin position="1"/>
        <end position="23"/>
    </location>
</feature>
<gene>
    <name evidence="3" type="ORF">GBK04_06540</name>
</gene>
<dbReference type="InterPro" id="IPR003848">
    <property type="entry name" value="DUF218"/>
</dbReference>
<protein>
    <submittedName>
        <fullName evidence="3">YdcF family protein</fullName>
    </submittedName>
</protein>
<feature type="chain" id="PRO_5028834554" evidence="1">
    <location>
        <begin position="24"/>
        <end position="425"/>
    </location>
</feature>
<keyword evidence="4" id="KW-1185">Reference proteome</keyword>
<accession>A0A7C9F2R6</accession>